<dbReference type="PANTHER" id="PTHR40370">
    <property type="entry name" value="EXPRESSED PROTEIN"/>
    <property type="match status" value="1"/>
</dbReference>
<feature type="domain" description="DUF3074" evidence="1">
    <location>
        <begin position="61"/>
        <end position="228"/>
    </location>
</feature>
<dbReference type="Proteomes" id="UP000717328">
    <property type="component" value="Unassembled WGS sequence"/>
</dbReference>
<accession>A0A9P7GFP2</accession>
<dbReference type="Pfam" id="PF11274">
    <property type="entry name" value="DUF3074"/>
    <property type="match status" value="1"/>
</dbReference>
<proteinExistence type="predicted"/>
<name>A0A9P7GFP2_9AGAR</name>
<reference evidence="2" key="2">
    <citation type="submission" date="2021-10" db="EMBL/GenBank/DDBJ databases">
        <title>Phylogenomics reveals ancestral predisposition of the termite-cultivated fungus Termitomyces towards a domesticated lifestyle.</title>
        <authorList>
            <person name="Auxier B."/>
            <person name="Grum-Grzhimaylo A."/>
            <person name="Cardenas M.E."/>
            <person name="Lodge J.D."/>
            <person name="Laessoe T."/>
            <person name="Pedersen O."/>
            <person name="Smith M.E."/>
            <person name="Kuyper T.W."/>
            <person name="Franco-Molano E.A."/>
            <person name="Baroni T.J."/>
            <person name="Aanen D.K."/>
        </authorList>
    </citation>
    <scope>NUCLEOTIDE SEQUENCE</scope>
    <source>
        <strain evidence="2">D49</strain>
    </source>
</reference>
<dbReference type="InterPro" id="IPR024500">
    <property type="entry name" value="DUF3074"/>
</dbReference>
<evidence type="ECO:0000313" key="2">
    <source>
        <dbReference type="EMBL" id="KAG5649742.1"/>
    </source>
</evidence>
<protein>
    <recommendedName>
        <fullName evidence="1">DUF3074 domain-containing protein</fullName>
    </recommendedName>
</protein>
<reference evidence="2" key="1">
    <citation type="submission" date="2021-02" db="EMBL/GenBank/DDBJ databases">
        <authorList>
            <person name="Nieuwenhuis M."/>
            <person name="Van De Peppel L.J.J."/>
        </authorList>
    </citation>
    <scope>NUCLEOTIDE SEQUENCE</scope>
    <source>
        <strain evidence="2">D49</strain>
    </source>
</reference>
<gene>
    <name evidence="2" type="ORF">H0H81_002211</name>
</gene>
<dbReference type="PANTHER" id="PTHR40370:SF1">
    <property type="entry name" value="DUF3074 DOMAIN-CONTAINING PROTEIN"/>
    <property type="match status" value="1"/>
</dbReference>
<dbReference type="EMBL" id="JABCKI010000733">
    <property type="protein sequence ID" value="KAG5649742.1"/>
    <property type="molecule type" value="Genomic_DNA"/>
</dbReference>
<comment type="caution">
    <text evidence="2">The sequence shown here is derived from an EMBL/GenBank/DDBJ whole genome shotgun (WGS) entry which is preliminary data.</text>
</comment>
<dbReference type="SUPFAM" id="SSF55961">
    <property type="entry name" value="Bet v1-like"/>
    <property type="match status" value="1"/>
</dbReference>
<dbReference type="InterPro" id="IPR023393">
    <property type="entry name" value="START-like_dom_sf"/>
</dbReference>
<dbReference type="OrthoDB" id="6423603at2759"/>
<organism evidence="2 3">
    <name type="scientific">Sphagnurus paluster</name>
    <dbReference type="NCBI Taxonomy" id="117069"/>
    <lineage>
        <taxon>Eukaryota</taxon>
        <taxon>Fungi</taxon>
        <taxon>Dikarya</taxon>
        <taxon>Basidiomycota</taxon>
        <taxon>Agaricomycotina</taxon>
        <taxon>Agaricomycetes</taxon>
        <taxon>Agaricomycetidae</taxon>
        <taxon>Agaricales</taxon>
        <taxon>Tricholomatineae</taxon>
        <taxon>Lyophyllaceae</taxon>
        <taxon>Sphagnurus</taxon>
    </lineage>
</organism>
<keyword evidence="3" id="KW-1185">Reference proteome</keyword>
<dbReference type="Gene3D" id="3.30.530.20">
    <property type="match status" value="1"/>
</dbReference>
<sequence>MSGYALSITPVRPSDVPPHETLIDLAKKLIASTHSWKQGKTYYKNVKTSHHPATTPGGAPWHCRVSEHTKDEATFDELWDRLGKDKALNEKEFIPEIDTATKVKEVSPESIIWTLHYVFSPPIAPRVFTVLQLTHLEDSADGARSGMIVSIPIDLSGAGDEALAALETPGAVRGCYVSVEVLTERPDGSTEWRMATSSTPGGSIPTFVVERTMASKIAQDVPHFMTWLKETRK</sequence>
<dbReference type="AlphaFoldDB" id="A0A9P7GFP2"/>
<evidence type="ECO:0000313" key="3">
    <source>
        <dbReference type="Proteomes" id="UP000717328"/>
    </source>
</evidence>
<evidence type="ECO:0000259" key="1">
    <source>
        <dbReference type="Pfam" id="PF11274"/>
    </source>
</evidence>